<dbReference type="Proteomes" id="UP001196338">
    <property type="component" value="Unassembled WGS sequence"/>
</dbReference>
<dbReference type="AlphaFoldDB" id="A0AAW4L228"/>
<proteinExistence type="predicted"/>
<accession>A0AAW4L228</accession>
<reference evidence="1" key="1">
    <citation type="submission" date="2021-05" db="EMBL/GenBank/DDBJ databases">
        <authorList>
            <person name="Stine C."/>
        </authorList>
    </citation>
    <scope>NUCLEOTIDE SEQUENCE</scope>
    <source>
        <strain evidence="1">TDS0091212</strain>
    </source>
</reference>
<dbReference type="EMBL" id="JAHBND010000743">
    <property type="protein sequence ID" value="MBS7675375.1"/>
    <property type="molecule type" value="Genomic_DNA"/>
</dbReference>
<evidence type="ECO:0000313" key="2">
    <source>
        <dbReference type="Proteomes" id="UP001196338"/>
    </source>
</evidence>
<gene>
    <name evidence="1" type="ORF">KIN13_18355</name>
</gene>
<evidence type="ECO:0000313" key="1">
    <source>
        <dbReference type="EMBL" id="MBS7675375.1"/>
    </source>
</evidence>
<organism evidence="1 2">
    <name type="scientific">Vibrio cholerae</name>
    <dbReference type="NCBI Taxonomy" id="666"/>
    <lineage>
        <taxon>Bacteria</taxon>
        <taxon>Pseudomonadati</taxon>
        <taxon>Pseudomonadota</taxon>
        <taxon>Gammaproteobacteria</taxon>
        <taxon>Vibrionales</taxon>
        <taxon>Vibrionaceae</taxon>
        <taxon>Vibrio</taxon>
    </lineage>
</organism>
<name>A0AAW4L228_VIBCL</name>
<comment type="caution">
    <text evidence="1">The sequence shown here is derived from an EMBL/GenBank/DDBJ whole genome shotgun (WGS) entry which is preliminary data.</text>
</comment>
<feature type="non-terminal residue" evidence="1">
    <location>
        <position position="99"/>
    </location>
</feature>
<dbReference type="RefSeq" id="WP_213421209.1">
    <property type="nucleotide sequence ID" value="NZ_JAHBND010000743.1"/>
</dbReference>
<sequence>MFDSATRVSLNMLEEARWYARQGRLVRAYAGLRREAIATADTRRLALHTLQTLPGWPSTLRLEVRDGRVDGALLDSIGFETASEKKYLVKQGPAYQAFD</sequence>
<protein>
    <submittedName>
        <fullName evidence="1">Uncharacterized protein</fullName>
    </submittedName>
</protein>
<reference evidence="1" key="2">
    <citation type="submission" date="2023-08" db="EMBL/GenBank/DDBJ databases">
        <title>Vibrio cholerae Outbreaks in Tanzania Exemplify Founder Flush: Simultaneous Increases in Population Size and Genetic Diversity.</title>
        <authorList>
            <person name="Debes A.K."/>
            <person name="Mohammed A."/>
            <person name="Maseke I."/>
            <person name="Almeida M."/>
            <person name="Li S."/>
            <person name="Matimba H."/>
            <person name="Joachim A."/>
            <person name="Mizinduko M."/>
            <person name="Nyanga S."/>
            <person name="Kelly M."/>
            <person name="Kachwamba Y."/>
            <person name="Schaffer A.M."/>
            <person name="Nyanga A.S."/>
            <person name="Mghamba J."/>
            <person name="Mosha F.S."/>
            <person name="Sack D.A."/>
            <person name="Stine O.C."/>
        </authorList>
    </citation>
    <scope>NUCLEOTIDE SEQUENCE</scope>
    <source>
        <strain evidence="1">TDS0091212</strain>
    </source>
</reference>